<dbReference type="InterPro" id="IPR036291">
    <property type="entry name" value="NAD(P)-bd_dom_sf"/>
</dbReference>
<evidence type="ECO:0000256" key="1">
    <source>
        <dbReference type="ARBA" id="ARBA00005525"/>
    </source>
</evidence>
<dbReference type="Pfam" id="PF03807">
    <property type="entry name" value="F420_oxidored"/>
    <property type="match status" value="1"/>
</dbReference>
<sequence length="295" mass="31537">MEHLNTQTLCILGHGNQGAAVLQGVPSASAERKIKSLFTRYIACAVREPDVIILGVDPSDIETVLSQPGLREALTTKLLISVAAGWTRQKLEEALYGSKTTTTNTSGRARVVRALATIAAQVSDSLTAIQISEPAVPEQYLQVANTIFEQIGKTVQVEPQLMNATVIAGGATPAFFAVVCDALIDAAVAVGLPRAIAHTVIFQSMQGIATMLQSGIHPALLKDQGTSSEGCTIGGLMILEDGAVRGHIGHEAVTLARFMETTEHVNDTRHWALPTTSGLIYRLIHCSYYIEPIYH</sequence>
<dbReference type="InterPro" id="IPR008927">
    <property type="entry name" value="6-PGluconate_DH-like_C_sf"/>
</dbReference>
<dbReference type="InterPro" id="IPR000304">
    <property type="entry name" value="Pyrroline-COOH_reductase"/>
</dbReference>
<evidence type="ECO:0000259" key="2">
    <source>
        <dbReference type="Pfam" id="PF03807"/>
    </source>
</evidence>
<accession>A0ABQ6X3T7</accession>
<comment type="similarity">
    <text evidence="1">Belongs to the pyrroline-5-carboxylate reductase family.</text>
</comment>
<dbReference type="EMBL" id="ML735687">
    <property type="protein sequence ID" value="KAE8423971.1"/>
    <property type="molecule type" value="Genomic_DNA"/>
</dbReference>
<dbReference type="SUPFAM" id="SSF51735">
    <property type="entry name" value="NAD(P)-binding Rossmann-fold domains"/>
    <property type="match status" value="1"/>
</dbReference>
<dbReference type="InterPro" id="IPR029036">
    <property type="entry name" value="P5CR_dimer"/>
</dbReference>
<dbReference type="Pfam" id="PF14748">
    <property type="entry name" value="P5CR_dimer"/>
    <property type="match status" value="1"/>
</dbReference>
<evidence type="ECO:0000313" key="5">
    <source>
        <dbReference type="Proteomes" id="UP000325395"/>
    </source>
</evidence>
<feature type="domain" description="Pyrroline-5-carboxylate reductase catalytic N-terminal" evidence="2">
    <location>
        <begin position="10"/>
        <end position="85"/>
    </location>
</feature>
<evidence type="ECO:0000313" key="4">
    <source>
        <dbReference type="EMBL" id="KAE8423971.1"/>
    </source>
</evidence>
<dbReference type="PANTHER" id="PTHR11645">
    <property type="entry name" value="PYRROLINE-5-CARBOXYLATE REDUCTASE"/>
    <property type="match status" value="1"/>
</dbReference>
<name>A0ABQ6X3T7_9EURO</name>
<dbReference type="SUPFAM" id="SSF48179">
    <property type="entry name" value="6-phosphogluconate dehydrogenase C-terminal domain-like"/>
    <property type="match status" value="1"/>
</dbReference>
<dbReference type="InterPro" id="IPR028939">
    <property type="entry name" value="P5C_Rdtase_cat_N"/>
</dbReference>
<proteinExistence type="inferred from homology"/>
<reference evidence="4 5" key="1">
    <citation type="submission" date="2019-04" db="EMBL/GenBank/DDBJ databases">
        <authorList>
            <consortium name="DOE Joint Genome Institute"/>
            <person name="Mondo S."/>
            <person name="Kjaerbolling I."/>
            <person name="Vesth T."/>
            <person name="Frisvad J.C."/>
            <person name="Nybo J.L."/>
            <person name="Theobald S."/>
            <person name="Kildgaard S."/>
            <person name="Isbrandt T."/>
            <person name="Kuo A."/>
            <person name="Sato A."/>
            <person name="Lyhne E.K."/>
            <person name="Kogle M.E."/>
            <person name="Wiebenga A."/>
            <person name="Kun R.S."/>
            <person name="Lubbers R.J."/>
            <person name="Makela M.R."/>
            <person name="Barry K."/>
            <person name="Chovatia M."/>
            <person name="Clum A."/>
            <person name="Daum C."/>
            <person name="Haridas S."/>
            <person name="He G."/>
            <person name="LaButti K."/>
            <person name="Lipzen A."/>
            <person name="Riley R."/>
            <person name="Salamov A."/>
            <person name="Simmons B.A."/>
            <person name="Magnuson J.K."/>
            <person name="Henrissat B."/>
            <person name="Mortensen U.H."/>
            <person name="Larsen T.O."/>
            <person name="Devries R.P."/>
            <person name="Grigoriev I.V."/>
            <person name="Machida M."/>
            <person name="Baker S.E."/>
            <person name="Andersen M.R."/>
            <person name="Cantor M.N."/>
            <person name="Hua S.X."/>
        </authorList>
    </citation>
    <scope>NUCLEOTIDE SEQUENCE [LARGE SCALE GENOMIC DNA]</scope>
    <source>
        <strain evidence="4 5">CBS 117616</strain>
    </source>
</reference>
<dbReference type="PANTHER" id="PTHR11645:SF27">
    <property type="entry name" value="HYPOTHETICAL PYRROLINE-5-CARBOXYLATE REDUCTASE (EUROFUNG)"/>
    <property type="match status" value="1"/>
</dbReference>
<dbReference type="Gene3D" id="3.40.50.720">
    <property type="entry name" value="NAD(P)-binding Rossmann-like Domain"/>
    <property type="match status" value="1"/>
</dbReference>
<dbReference type="HAMAP" id="MF_01925">
    <property type="entry name" value="P5C_reductase"/>
    <property type="match status" value="1"/>
</dbReference>
<protein>
    <submittedName>
        <fullName evidence="4">Pyrroline-5-carboxylate reductase dimerization-domain-containing protein</fullName>
    </submittedName>
</protein>
<dbReference type="Gene3D" id="1.10.3730.10">
    <property type="entry name" value="ProC C-terminal domain-like"/>
    <property type="match status" value="1"/>
</dbReference>
<evidence type="ECO:0000259" key="3">
    <source>
        <dbReference type="Pfam" id="PF14748"/>
    </source>
</evidence>
<feature type="domain" description="Pyrroline-5-carboxylate reductase dimerisation" evidence="3">
    <location>
        <begin position="160"/>
        <end position="249"/>
    </location>
</feature>
<dbReference type="Proteomes" id="UP000325395">
    <property type="component" value="Unassembled WGS sequence"/>
</dbReference>
<keyword evidence="5" id="KW-1185">Reference proteome</keyword>
<gene>
    <name evidence="4" type="ORF">BDV36DRAFT_290067</name>
</gene>
<organism evidence="4 5">
    <name type="scientific">Aspergillus pseudocaelatus</name>
    <dbReference type="NCBI Taxonomy" id="1825620"/>
    <lineage>
        <taxon>Eukaryota</taxon>
        <taxon>Fungi</taxon>
        <taxon>Dikarya</taxon>
        <taxon>Ascomycota</taxon>
        <taxon>Pezizomycotina</taxon>
        <taxon>Eurotiomycetes</taxon>
        <taxon>Eurotiomycetidae</taxon>
        <taxon>Eurotiales</taxon>
        <taxon>Aspergillaceae</taxon>
        <taxon>Aspergillus</taxon>
        <taxon>Aspergillus subgen. Circumdati</taxon>
    </lineage>
</organism>